<keyword evidence="4" id="KW-1185">Reference proteome</keyword>
<proteinExistence type="inferred from homology"/>
<name>A0ABN8NTP2_9CNID</name>
<reference evidence="3 4" key="1">
    <citation type="submission" date="2022-05" db="EMBL/GenBank/DDBJ databases">
        <authorList>
            <consortium name="Genoscope - CEA"/>
            <person name="William W."/>
        </authorList>
    </citation>
    <scope>NUCLEOTIDE SEQUENCE [LARGE SCALE GENOMIC DNA]</scope>
</reference>
<dbReference type="InterPro" id="IPR036915">
    <property type="entry name" value="Cyclin-like_sf"/>
</dbReference>
<dbReference type="PANTHER" id="PTHR23401">
    <property type="entry name" value="CYCLIN DEPENDANT KINASE-5 ACTIVATOR"/>
    <property type="match status" value="1"/>
</dbReference>
<sequence length="303" mass="34119">MGASLSISRKDLFHEYSMWNNKARESAKSFHCKCCYHVNSSSDVRVGKENKAPQTTCDAVAAYIHKCANVGKKKMKSKIEPATGKTKPKENENTLKSQTAPAAVSVEQQNAKLPIMPISTDSKQVVSAREVAVAVAPVKPKVPIASFMVSSDALKCVGNFVRCHCKNLTRFRASEVVLWLRGVDRALLLQGWQDQAFLTPPNLVFLFMLLKESLSDKIPNPAQLRAEILTCLYMAYTYNGPEISYPLKPFLIDGDRRAFWDRCMFITNNLSEKMLQMNREPRYFGELLVELKNYGNVVDRRDG</sequence>
<dbReference type="Pfam" id="PF03261">
    <property type="entry name" value="CDK5_activator"/>
    <property type="match status" value="1"/>
</dbReference>
<evidence type="ECO:0000313" key="4">
    <source>
        <dbReference type="Proteomes" id="UP001159405"/>
    </source>
</evidence>
<evidence type="ECO:0000256" key="2">
    <source>
        <dbReference type="SAM" id="MobiDB-lite"/>
    </source>
</evidence>
<gene>
    <name evidence="3" type="ORF">PLOB_00028232</name>
</gene>
<evidence type="ECO:0000256" key="1">
    <source>
        <dbReference type="ARBA" id="ARBA00010175"/>
    </source>
</evidence>
<accession>A0ABN8NTP2</accession>
<comment type="caution">
    <text evidence="3">The sequence shown here is derived from an EMBL/GenBank/DDBJ whole genome shotgun (WGS) entry which is preliminary data.</text>
</comment>
<dbReference type="SUPFAM" id="SSF47954">
    <property type="entry name" value="Cyclin-like"/>
    <property type="match status" value="1"/>
</dbReference>
<dbReference type="Gene3D" id="1.10.472.10">
    <property type="entry name" value="Cyclin-like"/>
    <property type="match status" value="1"/>
</dbReference>
<dbReference type="PANTHER" id="PTHR23401:SF0">
    <property type="entry name" value="CYCLIN-DEPENDENT KINASE 5 ACTIVATOR"/>
    <property type="match status" value="1"/>
</dbReference>
<evidence type="ECO:0000313" key="3">
    <source>
        <dbReference type="EMBL" id="CAH3120679.1"/>
    </source>
</evidence>
<feature type="region of interest" description="Disordered" evidence="2">
    <location>
        <begin position="75"/>
        <end position="101"/>
    </location>
</feature>
<organism evidence="3 4">
    <name type="scientific">Porites lobata</name>
    <dbReference type="NCBI Taxonomy" id="104759"/>
    <lineage>
        <taxon>Eukaryota</taxon>
        <taxon>Metazoa</taxon>
        <taxon>Cnidaria</taxon>
        <taxon>Anthozoa</taxon>
        <taxon>Hexacorallia</taxon>
        <taxon>Scleractinia</taxon>
        <taxon>Fungiina</taxon>
        <taxon>Poritidae</taxon>
        <taxon>Porites</taxon>
    </lineage>
</organism>
<protein>
    <recommendedName>
        <fullName evidence="5">Cyclin-dependent kinase 5 activator</fullName>
    </recommendedName>
</protein>
<comment type="similarity">
    <text evidence="1">Belongs to the cyclin-dependent kinase 5 activator family.</text>
</comment>
<dbReference type="InterPro" id="IPR004944">
    <property type="entry name" value="CDK5_activator"/>
</dbReference>
<dbReference type="EMBL" id="CALNXK010000035">
    <property type="protein sequence ID" value="CAH3120679.1"/>
    <property type="molecule type" value="Genomic_DNA"/>
</dbReference>
<evidence type="ECO:0008006" key="5">
    <source>
        <dbReference type="Google" id="ProtNLM"/>
    </source>
</evidence>
<dbReference type="Proteomes" id="UP001159405">
    <property type="component" value="Unassembled WGS sequence"/>
</dbReference>